<dbReference type="InterPro" id="IPR021514">
    <property type="entry name" value="DUF3176"/>
</dbReference>
<keyword evidence="2" id="KW-0472">Membrane</keyword>
<dbReference type="EMBL" id="JBAWTH010000252">
    <property type="protein sequence ID" value="KAL2272314.1"/>
    <property type="molecule type" value="Genomic_DNA"/>
</dbReference>
<evidence type="ECO:0000256" key="2">
    <source>
        <dbReference type="SAM" id="Phobius"/>
    </source>
</evidence>
<proteinExistence type="predicted"/>
<keyword evidence="4" id="KW-1185">Reference proteome</keyword>
<protein>
    <submittedName>
        <fullName evidence="3">Uncharacterized protein</fullName>
    </submittedName>
</protein>
<keyword evidence="2" id="KW-0812">Transmembrane</keyword>
<dbReference type="Pfam" id="PF11374">
    <property type="entry name" value="DUF3176"/>
    <property type="match status" value="1"/>
</dbReference>
<accession>A0ABR4DQG4</accession>
<feature type="compositionally biased region" description="Basic and acidic residues" evidence="1">
    <location>
        <begin position="39"/>
        <end position="49"/>
    </location>
</feature>
<dbReference type="Proteomes" id="UP001600888">
    <property type="component" value="Unassembled WGS sequence"/>
</dbReference>
<name>A0ABR4DQG4_9PEZI</name>
<evidence type="ECO:0000313" key="3">
    <source>
        <dbReference type="EMBL" id="KAL2272314.1"/>
    </source>
</evidence>
<reference evidence="3 4" key="1">
    <citation type="submission" date="2024-03" db="EMBL/GenBank/DDBJ databases">
        <title>A high-quality draft genome sequence of Diaporthe vaccinii, a causative agent of upright dieback and viscid rot disease in cranberry plants.</title>
        <authorList>
            <person name="Sarrasin M."/>
            <person name="Lang B.F."/>
            <person name="Burger G."/>
        </authorList>
    </citation>
    <scope>NUCLEOTIDE SEQUENCE [LARGE SCALE GENOMIC DNA]</scope>
    <source>
        <strain evidence="3 4">IS7</strain>
    </source>
</reference>
<evidence type="ECO:0000313" key="4">
    <source>
        <dbReference type="Proteomes" id="UP001600888"/>
    </source>
</evidence>
<feature type="transmembrane region" description="Helical" evidence="2">
    <location>
        <begin position="508"/>
        <end position="531"/>
    </location>
</feature>
<keyword evidence="2" id="KW-1133">Transmembrane helix</keyword>
<feature type="region of interest" description="Disordered" evidence="1">
    <location>
        <begin position="1"/>
        <end position="51"/>
    </location>
</feature>
<feature type="transmembrane region" description="Helical" evidence="2">
    <location>
        <begin position="63"/>
        <end position="86"/>
    </location>
</feature>
<comment type="caution">
    <text evidence="3">The sequence shown here is derived from an EMBL/GenBank/DDBJ whole genome shotgun (WGS) entry which is preliminary data.</text>
</comment>
<dbReference type="PANTHER" id="PTHR35394">
    <property type="entry name" value="DUF3176 DOMAIN-CONTAINING PROTEIN"/>
    <property type="match status" value="1"/>
</dbReference>
<dbReference type="PANTHER" id="PTHR35394:SF5">
    <property type="entry name" value="DUF3176 DOMAIN-CONTAINING PROTEIN"/>
    <property type="match status" value="1"/>
</dbReference>
<sequence length="599" mass="65963">MPDDTPSPGAPLMAEPSDVETGRETASHKRPSMTSTEASRSKSSHDRYGSRATEVPQLQLGGWWWWEVAAMILSLISTALLIPVLLKVDNLAVEEWPYAILPNTLLSILTNATKTAMMVPIAACISQMKWDHFQYRANPLDHLQLYDDASRGPWGSFILLITGRAKVLSVWAFAIVTLVALGIEPSTQQTIETRTKLAYMTNTTALVGQAHNYSSRALVATSFQGYNGAPHKPNLHTLELQTSILNGAAGSPPAVEFHCPEPATECSWDEFETLAVCGTFQNLTGTQAYNRSCETRSRSKASGDFYCTYEFPDSLPLELRLDTGRTGSTSLFNSTPNVDGSTLFAVNTTNSTTLTAEVYSMSWNWCKKTFHNATASPSGLRHASVTTQDLELFAENSLYVGLNPSYAYYKEPGSSTPDFNISISVDKGLFAYITTLFTRELRSATRQGTVEDSLNLAEFMYLTDLANLTTNIADTLTAQLRSAGKDNTMAATVEGRARYRETYYHVRWPWILVTVAEVVATAVLLGVSIVLTRRQPLLKASSMALLAFGLHGWTDEEIQGVGAPTDLEDSSKGMWARFGQDEEGYLKFLRFDGAVNEFR</sequence>
<gene>
    <name evidence="3" type="ORF">FJTKL_06959</name>
</gene>
<organism evidence="3 4">
    <name type="scientific">Diaporthe vaccinii</name>
    <dbReference type="NCBI Taxonomy" id="105482"/>
    <lineage>
        <taxon>Eukaryota</taxon>
        <taxon>Fungi</taxon>
        <taxon>Dikarya</taxon>
        <taxon>Ascomycota</taxon>
        <taxon>Pezizomycotina</taxon>
        <taxon>Sordariomycetes</taxon>
        <taxon>Sordariomycetidae</taxon>
        <taxon>Diaporthales</taxon>
        <taxon>Diaporthaceae</taxon>
        <taxon>Diaporthe</taxon>
        <taxon>Diaporthe eres species complex</taxon>
    </lineage>
</organism>
<evidence type="ECO:0000256" key="1">
    <source>
        <dbReference type="SAM" id="MobiDB-lite"/>
    </source>
</evidence>